<dbReference type="AlphaFoldDB" id="A0A7J6T1E2"/>
<proteinExistence type="predicted"/>
<reference evidence="1 2" key="1">
    <citation type="submission" date="2020-04" db="EMBL/GenBank/DDBJ databases">
        <title>Perkinsus olseni comparative genomics.</title>
        <authorList>
            <person name="Bogema D.R."/>
        </authorList>
    </citation>
    <scope>NUCLEOTIDE SEQUENCE [LARGE SCALE GENOMIC DNA]</scope>
    <source>
        <strain evidence="1">ATCC PRA-205</strain>
    </source>
</reference>
<dbReference type="EMBL" id="JABANM010010708">
    <property type="protein sequence ID" value="KAF4738923.1"/>
    <property type="molecule type" value="Genomic_DNA"/>
</dbReference>
<evidence type="ECO:0000313" key="2">
    <source>
        <dbReference type="Proteomes" id="UP000574390"/>
    </source>
</evidence>
<gene>
    <name evidence="1" type="ORF">FOZ62_000690</name>
</gene>
<feature type="non-terminal residue" evidence="1">
    <location>
        <position position="60"/>
    </location>
</feature>
<dbReference type="Pfam" id="PF19420">
    <property type="entry name" value="DDAH_eukar"/>
    <property type="match status" value="1"/>
</dbReference>
<comment type="caution">
    <text evidence="1">The sequence shown here is derived from an EMBL/GenBank/DDBJ whole genome shotgun (WGS) entry which is preliminary data.</text>
</comment>
<name>A0A7J6T1E2_PEROL</name>
<protein>
    <submittedName>
        <fullName evidence="1">Uncharacterized protein</fullName>
    </submittedName>
</protein>
<dbReference type="Proteomes" id="UP000574390">
    <property type="component" value="Unassembled WGS sequence"/>
</dbReference>
<evidence type="ECO:0000313" key="1">
    <source>
        <dbReference type="EMBL" id="KAF4738923.1"/>
    </source>
</evidence>
<accession>A0A7J6T1E2</accession>
<organism evidence="1 2">
    <name type="scientific">Perkinsus olseni</name>
    <name type="common">Perkinsus atlanticus</name>
    <dbReference type="NCBI Taxonomy" id="32597"/>
    <lineage>
        <taxon>Eukaryota</taxon>
        <taxon>Sar</taxon>
        <taxon>Alveolata</taxon>
        <taxon>Perkinsozoa</taxon>
        <taxon>Perkinsea</taxon>
        <taxon>Perkinsida</taxon>
        <taxon>Perkinsidae</taxon>
        <taxon>Perkinsus</taxon>
    </lineage>
</organism>
<sequence length="60" mass="6649">MPCQQSPSAVIMVRPAVFYSNPETAADNAFQTAVGMNQEDLLLKAQEEFDNFVSILRDTV</sequence>